<dbReference type="EMBL" id="JAHRIO010051391">
    <property type="protein sequence ID" value="MEQ2175383.1"/>
    <property type="molecule type" value="Genomic_DNA"/>
</dbReference>
<comment type="caution">
    <text evidence="2">The sequence shown here is derived from an EMBL/GenBank/DDBJ whole genome shotgun (WGS) entry which is preliminary data.</text>
</comment>
<protein>
    <submittedName>
        <fullName evidence="2">Uncharacterized protein</fullName>
    </submittedName>
</protein>
<organism evidence="2 3">
    <name type="scientific">Goodea atripinnis</name>
    <dbReference type="NCBI Taxonomy" id="208336"/>
    <lineage>
        <taxon>Eukaryota</taxon>
        <taxon>Metazoa</taxon>
        <taxon>Chordata</taxon>
        <taxon>Craniata</taxon>
        <taxon>Vertebrata</taxon>
        <taxon>Euteleostomi</taxon>
        <taxon>Actinopterygii</taxon>
        <taxon>Neopterygii</taxon>
        <taxon>Teleostei</taxon>
        <taxon>Neoteleostei</taxon>
        <taxon>Acanthomorphata</taxon>
        <taxon>Ovalentaria</taxon>
        <taxon>Atherinomorphae</taxon>
        <taxon>Cyprinodontiformes</taxon>
        <taxon>Goodeidae</taxon>
        <taxon>Goodea</taxon>
    </lineage>
</organism>
<evidence type="ECO:0000313" key="3">
    <source>
        <dbReference type="Proteomes" id="UP001476798"/>
    </source>
</evidence>
<keyword evidence="3" id="KW-1185">Reference proteome</keyword>
<evidence type="ECO:0000256" key="1">
    <source>
        <dbReference type="SAM" id="MobiDB-lite"/>
    </source>
</evidence>
<proteinExistence type="predicted"/>
<feature type="compositionally biased region" description="Basic and acidic residues" evidence="1">
    <location>
        <begin position="117"/>
        <end position="128"/>
    </location>
</feature>
<dbReference type="Proteomes" id="UP001476798">
    <property type="component" value="Unassembled WGS sequence"/>
</dbReference>
<accession>A0ABV0NVC5</accession>
<reference evidence="2 3" key="1">
    <citation type="submission" date="2021-06" db="EMBL/GenBank/DDBJ databases">
        <authorList>
            <person name="Palmer J.M."/>
        </authorList>
    </citation>
    <scope>NUCLEOTIDE SEQUENCE [LARGE SCALE GENOMIC DNA]</scope>
    <source>
        <strain evidence="2 3">GA_2019</strain>
        <tissue evidence="2">Muscle</tissue>
    </source>
</reference>
<evidence type="ECO:0000313" key="2">
    <source>
        <dbReference type="EMBL" id="MEQ2175383.1"/>
    </source>
</evidence>
<sequence length="128" mass="14250">MDVDALQEKHALELEEVQLKARKEALALRTKLMKADAKMQIYTFTQDQQSHYSKDTARSGTSTAFIPAATVQKTQRTQKPFSVPSPVSMALDTPTNVTSKVKLEGESLSQIPSQADVHSHNRDHEKAE</sequence>
<feature type="region of interest" description="Disordered" evidence="1">
    <location>
        <begin position="75"/>
        <end position="128"/>
    </location>
</feature>
<gene>
    <name evidence="2" type="ORF">GOODEAATRI_017428</name>
</gene>
<name>A0ABV0NVC5_9TELE</name>